<feature type="compositionally biased region" description="Basic residues" evidence="1">
    <location>
        <begin position="140"/>
        <end position="149"/>
    </location>
</feature>
<accession>A0AAV3Q4E1</accession>
<name>A0AAV3Q4E1_LITER</name>
<sequence length="295" mass="31799">MCEILANATGILPCPLATSPPWWNIPGAPRLSKGARALQALVVTLVYLEGYVFCPSFRVDELRTPNDAAGFTSAAPGTVQSILQEEFGIGNCPTPPSSGRDNEEAETFDASVITDAITEITGASREGYVEVEVVQMSKKRKRATTKKASGKAAAPTTGNEETSKKKGARVSQTLEGFRKVTVTSVVASGHLIHIHEHYRIETGVKTRIPLANETIDAPMVNPAAIKGPDGEGIYSNMLGVSQLWPSPPCFLLRQQRSDSHRSCHQPIGTLHLGDFDSFSSRLSFRGSGFVAEYVR</sequence>
<organism evidence="2 3">
    <name type="scientific">Lithospermum erythrorhizon</name>
    <name type="common">Purple gromwell</name>
    <name type="synonym">Lithospermum officinale var. erythrorhizon</name>
    <dbReference type="NCBI Taxonomy" id="34254"/>
    <lineage>
        <taxon>Eukaryota</taxon>
        <taxon>Viridiplantae</taxon>
        <taxon>Streptophyta</taxon>
        <taxon>Embryophyta</taxon>
        <taxon>Tracheophyta</taxon>
        <taxon>Spermatophyta</taxon>
        <taxon>Magnoliopsida</taxon>
        <taxon>eudicotyledons</taxon>
        <taxon>Gunneridae</taxon>
        <taxon>Pentapetalae</taxon>
        <taxon>asterids</taxon>
        <taxon>lamiids</taxon>
        <taxon>Boraginales</taxon>
        <taxon>Boraginaceae</taxon>
        <taxon>Boraginoideae</taxon>
        <taxon>Lithospermeae</taxon>
        <taxon>Lithospermum</taxon>
    </lineage>
</organism>
<reference evidence="2 3" key="1">
    <citation type="submission" date="2024-01" db="EMBL/GenBank/DDBJ databases">
        <title>The complete chloroplast genome sequence of Lithospermum erythrorhizon: insights into the phylogenetic relationship among Boraginaceae species and the maternal lineages of purple gromwells.</title>
        <authorList>
            <person name="Okada T."/>
            <person name="Watanabe K."/>
        </authorList>
    </citation>
    <scope>NUCLEOTIDE SEQUENCE [LARGE SCALE GENOMIC DNA]</scope>
</reference>
<feature type="region of interest" description="Disordered" evidence="1">
    <location>
        <begin position="140"/>
        <end position="170"/>
    </location>
</feature>
<evidence type="ECO:0000313" key="3">
    <source>
        <dbReference type="Proteomes" id="UP001454036"/>
    </source>
</evidence>
<dbReference type="AlphaFoldDB" id="A0AAV3Q4E1"/>
<dbReference type="Proteomes" id="UP001454036">
    <property type="component" value="Unassembled WGS sequence"/>
</dbReference>
<dbReference type="EMBL" id="BAABME010003439">
    <property type="protein sequence ID" value="GAA0158800.1"/>
    <property type="molecule type" value="Genomic_DNA"/>
</dbReference>
<proteinExistence type="predicted"/>
<comment type="caution">
    <text evidence="2">The sequence shown here is derived from an EMBL/GenBank/DDBJ whole genome shotgun (WGS) entry which is preliminary data.</text>
</comment>
<evidence type="ECO:0000256" key="1">
    <source>
        <dbReference type="SAM" id="MobiDB-lite"/>
    </source>
</evidence>
<gene>
    <name evidence="2" type="ORF">LIER_15736</name>
</gene>
<protein>
    <submittedName>
        <fullName evidence="2">Uncharacterized protein</fullName>
    </submittedName>
</protein>
<keyword evidence="3" id="KW-1185">Reference proteome</keyword>
<evidence type="ECO:0000313" key="2">
    <source>
        <dbReference type="EMBL" id="GAA0158800.1"/>
    </source>
</evidence>